<name>A0A8T0HKS5_CERPU</name>
<dbReference type="AlphaFoldDB" id="A0A8T0HKS5"/>
<dbReference type="Proteomes" id="UP000822688">
    <property type="component" value="Chromosome V"/>
</dbReference>
<evidence type="ECO:0000313" key="2">
    <source>
        <dbReference type="Proteomes" id="UP000822688"/>
    </source>
</evidence>
<comment type="caution">
    <text evidence="1">The sequence shown here is derived from an EMBL/GenBank/DDBJ whole genome shotgun (WGS) entry which is preliminary data.</text>
</comment>
<organism evidence="1 2">
    <name type="scientific">Ceratodon purpureus</name>
    <name type="common">Fire moss</name>
    <name type="synonym">Dicranum purpureum</name>
    <dbReference type="NCBI Taxonomy" id="3225"/>
    <lineage>
        <taxon>Eukaryota</taxon>
        <taxon>Viridiplantae</taxon>
        <taxon>Streptophyta</taxon>
        <taxon>Embryophyta</taxon>
        <taxon>Bryophyta</taxon>
        <taxon>Bryophytina</taxon>
        <taxon>Bryopsida</taxon>
        <taxon>Dicranidae</taxon>
        <taxon>Pseudoditrichales</taxon>
        <taxon>Ditrichaceae</taxon>
        <taxon>Ceratodon</taxon>
    </lineage>
</organism>
<protein>
    <submittedName>
        <fullName evidence="1">Uncharacterized protein</fullName>
    </submittedName>
</protein>
<accession>A0A8T0HKS5</accession>
<dbReference type="EMBL" id="CM026426">
    <property type="protein sequence ID" value="KAG0571392.1"/>
    <property type="molecule type" value="Genomic_DNA"/>
</dbReference>
<proteinExistence type="predicted"/>
<sequence>MKIGKKEKKTQLFFKTRAQTRHSLKLISYDNIPISPRMSCEERHQSRRRDNLTDNITQEVTDYIGNILIERRENLYKTSVCVTEEKISKPTHNYQIILSPISTVENFGVVESRMYDECGSFGRQKRPYSLLQS</sequence>
<gene>
    <name evidence="1" type="ORF">KC19_VG008400</name>
</gene>
<reference evidence="1" key="1">
    <citation type="submission" date="2020-06" db="EMBL/GenBank/DDBJ databases">
        <title>WGS assembly of Ceratodon purpureus strain R40.</title>
        <authorList>
            <person name="Carey S.B."/>
            <person name="Jenkins J."/>
            <person name="Shu S."/>
            <person name="Lovell J.T."/>
            <person name="Sreedasyam A."/>
            <person name="Maumus F."/>
            <person name="Tiley G.P."/>
            <person name="Fernandez-Pozo N."/>
            <person name="Barry K."/>
            <person name="Chen C."/>
            <person name="Wang M."/>
            <person name="Lipzen A."/>
            <person name="Daum C."/>
            <person name="Saski C.A."/>
            <person name="Payton A.C."/>
            <person name="Mcbreen J.C."/>
            <person name="Conrad R.E."/>
            <person name="Kollar L.M."/>
            <person name="Olsson S."/>
            <person name="Huttunen S."/>
            <person name="Landis J.B."/>
            <person name="Wickett N.J."/>
            <person name="Johnson M.G."/>
            <person name="Rensing S.A."/>
            <person name="Grimwood J."/>
            <person name="Schmutz J."/>
            <person name="Mcdaniel S.F."/>
        </authorList>
    </citation>
    <scope>NUCLEOTIDE SEQUENCE</scope>
    <source>
        <strain evidence="1">R40</strain>
    </source>
</reference>
<keyword evidence="2" id="KW-1185">Reference proteome</keyword>
<evidence type="ECO:0000313" key="1">
    <source>
        <dbReference type="EMBL" id="KAG0571392.1"/>
    </source>
</evidence>